<dbReference type="AlphaFoldDB" id="A0A2J6RMG4"/>
<dbReference type="Gene3D" id="3.30.710.10">
    <property type="entry name" value="Potassium Channel Kv1.1, Chain A"/>
    <property type="match status" value="1"/>
</dbReference>
<keyword evidence="4" id="KW-1185">Reference proteome</keyword>
<sequence length="258" mass="29627">MATPNPSERVARDTSGDAAKQMEGPTFSSPNELVTIYVGPKNVPFAIHKEVACLYSPVLKAAFNSNFIEGQSQRYTLEEGTAKSFQLVVQWLYSQKIKPIFTEPELNVVPGKPNLILWISDDEGYEDKEDMHVRITDRLDHLVKVWITADYLQIPRLQNSVVDEIEQLRAGYNLIPVTALCQVYKHLPSQAALRKLIFEQCWRFCATAALAFANDQDIFPWEYLRDYIIADKLAKFSPLPDPFTDRAEFKKWFYVNED</sequence>
<dbReference type="SUPFAM" id="SSF54695">
    <property type="entry name" value="POZ domain"/>
    <property type="match status" value="1"/>
</dbReference>
<dbReference type="Pfam" id="PF00651">
    <property type="entry name" value="BTB"/>
    <property type="match status" value="1"/>
</dbReference>
<organism evidence="3 4">
    <name type="scientific">Hyaloscypha variabilis (strain UAMH 11265 / GT02V1 / F)</name>
    <name type="common">Meliniomyces variabilis</name>
    <dbReference type="NCBI Taxonomy" id="1149755"/>
    <lineage>
        <taxon>Eukaryota</taxon>
        <taxon>Fungi</taxon>
        <taxon>Dikarya</taxon>
        <taxon>Ascomycota</taxon>
        <taxon>Pezizomycotina</taxon>
        <taxon>Leotiomycetes</taxon>
        <taxon>Helotiales</taxon>
        <taxon>Hyaloscyphaceae</taxon>
        <taxon>Hyaloscypha</taxon>
        <taxon>Hyaloscypha variabilis</taxon>
    </lineage>
</organism>
<evidence type="ECO:0000259" key="2">
    <source>
        <dbReference type="PROSITE" id="PS50097"/>
    </source>
</evidence>
<dbReference type="PANTHER" id="PTHR47843">
    <property type="entry name" value="BTB DOMAIN-CONTAINING PROTEIN-RELATED"/>
    <property type="match status" value="1"/>
</dbReference>
<dbReference type="SMART" id="SM00225">
    <property type="entry name" value="BTB"/>
    <property type="match status" value="1"/>
</dbReference>
<dbReference type="Proteomes" id="UP000235786">
    <property type="component" value="Unassembled WGS sequence"/>
</dbReference>
<evidence type="ECO:0000313" key="4">
    <source>
        <dbReference type="Proteomes" id="UP000235786"/>
    </source>
</evidence>
<name>A0A2J6RMG4_HYAVF</name>
<dbReference type="PROSITE" id="PS50097">
    <property type="entry name" value="BTB"/>
    <property type="match status" value="1"/>
</dbReference>
<gene>
    <name evidence="3" type="ORF">L207DRAFT_566603</name>
</gene>
<feature type="region of interest" description="Disordered" evidence="1">
    <location>
        <begin position="1"/>
        <end position="26"/>
    </location>
</feature>
<protein>
    <recommendedName>
        <fullName evidence="2">BTB domain-containing protein</fullName>
    </recommendedName>
</protein>
<dbReference type="InterPro" id="IPR000210">
    <property type="entry name" value="BTB/POZ_dom"/>
</dbReference>
<reference evidence="3 4" key="1">
    <citation type="submission" date="2016-04" db="EMBL/GenBank/DDBJ databases">
        <title>A degradative enzymes factory behind the ericoid mycorrhizal symbiosis.</title>
        <authorList>
            <consortium name="DOE Joint Genome Institute"/>
            <person name="Martino E."/>
            <person name="Morin E."/>
            <person name="Grelet G."/>
            <person name="Kuo A."/>
            <person name="Kohler A."/>
            <person name="Daghino S."/>
            <person name="Barry K."/>
            <person name="Choi C."/>
            <person name="Cichocki N."/>
            <person name="Clum A."/>
            <person name="Copeland A."/>
            <person name="Hainaut M."/>
            <person name="Haridas S."/>
            <person name="Labutti K."/>
            <person name="Lindquist E."/>
            <person name="Lipzen A."/>
            <person name="Khouja H.-R."/>
            <person name="Murat C."/>
            <person name="Ohm R."/>
            <person name="Olson A."/>
            <person name="Spatafora J."/>
            <person name="Veneault-Fourrey C."/>
            <person name="Henrissat B."/>
            <person name="Grigoriev I."/>
            <person name="Martin F."/>
            <person name="Perotto S."/>
        </authorList>
    </citation>
    <scope>NUCLEOTIDE SEQUENCE [LARGE SCALE GENOMIC DNA]</scope>
    <source>
        <strain evidence="3 4">F</strain>
    </source>
</reference>
<feature type="domain" description="BTB" evidence="2">
    <location>
        <begin position="32"/>
        <end position="97"/>
    </location>
</feature>
<dbReference type="PANTHER" id="PTHR47843:SF2">
    <property type="entry name" value="BTB DOMAIN-CONTAINING PROTEIN"/>
    <property type="match status" value="1"/>
</dbReference>
<dbReference type="CDD" id="cd18186">
    <property type="entry name" value="BTB_POZ_ZBTB_KLHL-like"/>
    <property type="match status" value="1"/>
</dbReference>
<evidence type="ECO:0000313" key="3">
    <source>
        <dbReference type="EMBL" id="PMD39698.1"/>
    </source>
</evidence>
<accession>A0A2J6RMG4</accession>
<dbReference type="EMBL" id="KZ613946">
    <property type="protein sequence ID" value="PMD39698.1"/>
    <property type="molecule type" value="Genomic_DNA"/>
</dbReference>
<evidence type="ECO:0000256" key="1">
    <source>
        <dbReference type="SAM" id="MobiDB-lite"/>
    </source>
</evidence>
<proteinExistence type="predicted"/>
<dbReference type="InterPro" id="IPR011333">
    <property type="entry name" value="SKP1/BTB/POZ_sf"/>
</dbReference>
<dbReference type="OrthoDB" id="194443at2759"/>